<dbReference type="AlphaFoldDB" id="A0A165HH89"/>
<dbReference type="EMBL" id="KV426017">
    <property type="protein sequence ID" value="KZV91972.1"/>
    <property type="molecule type" value="Genomic_DNA"/>
</dbReference>
<feature type="region of interest" description="Disordered" evidence="1">
    <location>
        <begin position="1"/>
        <end position="34"/>
    </location>
</feature>
<organism evidence="2 3">
    <name type="scientific">Exidia glandulosa HHB12029</name>
    <dbReference type="NCBI Taxonomy" id="1314781"/>
    <lineage>
        <taxon>Eukaryota</taxon>
        <taxon>Fungi</taxon>
        <taxon>Dikarya</taxon>
        <taxon>Basidiomycota</taxon>
        <taxon>Agaricomycotina</taxon>
        <taxon>Agaricomycetes</taxon>
        <taxon>Auriculariales</taxon>
        <taxon>Exidiaceae</taxon>
        <taxon>Exidia</taxon>
    </lineage>
</organism>
<reference evidence="2 3" key="1">
    <citation type="journal article" date="2016" name="Mol. Biol. Evol.">
        <title>Comparative Genomics of Early-Diverging Mushroom-Forming Fungi Provides Insights into the Origins of Lignocellulose Decay Capabilities.</title>
        <authorList>
            <person name="Nagy L.G."/>
            <person name="Riley R."/>
            <person name="Tritt A."/>
            <person name="Adam C."/>
            <person name="Daum C."/>
            <person name="Floudas D."/>
            <person name="Sun H."/>
            <person name="Yadav J.S."/>
            <person name="Pangilinan J."/>
            <person name="Larsson K.H."/>
            <person name="Matsuura K."/>
            <person name="Barry K."/>
            <person name="Labutti K."/>
            <person name="Kuo R."/>
            <person name="Ohm R.A."/>
            <person name="Bhattacharya S.S."/>
            <person name="Shirouzu T."/>
            <person name="Yoshinaga Y."/>
            <person name="Martin F.M."/>
            <person name="Grigoriev I.V."/>
            <person name="Hibbett D.S."/>
        </authorList>
    </citation>
    <scope>NUCLEOTIDE SEQUENCE [LARGE SCALE GENOMIC DNA]</scope>
    <source>
        <strain evidence="2 3">HHB12029</strain>
    </source>
</reference>
<evidence type="ECO:0000313" key="3">
    <source>
        <dbReference type="Proteomes" id="UP000077266"/>
    </source>
</evidence>
<evidence type="ECO:0000313" key="2">
    <source>
        <dbReference type="EMBL" id="KZV91972.1"/>
    </source>
</evidence>
<keyword evidence="3" id="KW-1185">Reference proteome</keyword>
<proteinExistence type="predicted"/>
<sequence length="284" mass="30949">MRVRVVRELPDLKSPPPSPSASRHSTEQHFNGQGLGQIAGRTAPVREAHVPEILKTVSRWRDLRRARPVRTLGFQLKHESVLVAVLLGNLQPADLPALDEPVRVATLPVLDVALDDLARPLCGNARFPVLSRRTGRAPFLQLPSSTTQPYTEDNIEERAVRPSCKANLLVFETSSPGLRCVRLPRQPWSPSSAGVLSRQQYVLHVPIPANVCPRWNLAVIVVAVRDPASLGHRPSSSAACAHNQTALNLLDAQALGHSHSAQLRIPQSAARNALANSTLRLNAL</sequence>
<name>A0A165HH89_EXIGL</name>
<accession>A0A165HH89</accession>
<dbReference type="Proteomes" id="UP000077266">
    <property type="component" value="Unassembled WGS sequence"/>
</dbReference>
<protein>
    <submittedName>
        <fullName evidence="2">Uncharacterized protein</fullName>
    </submittedName>
</protein>
<gene>
    <name evidence="2" type="ORF">EXIGLDRAFT_769472</name>
</gene>
<dbReference type="InParanoid" id="A0A165HH89"/>
<evidence type="ECO:0000256" key="1">
    <source>
        <dbReference type="SAM" id="MobiDB-lite"/>
    </source>
</evidence>
<feature type="compositionally biased region" description="Basic and acidic residues" evidence="1">
    <location>
        <begin position="1"/>
        <end position="11"/>
    </location>
</feature>